<protein>
    <submittedName>
        <fullName evidence="2">Unannotated protein</fullName>
    </submittedName>
</protein>
<proteinExistence type="predicted"/>
<dbReference type="EMBL" id="CAEZYK010000062">
    <property type="protein sequence ID" value="CAB4727514.1"/>
    <property type="molecule type" value="Genomic_DNA"/>
</dbReference>
<evidence type="ECO:0000256" key="1">
    <source>
        <dbReference type="SAM" id="MobiDB-lite"/>
    </source>
</evidence>
<accession>A0A6J6RY61</accession>
<sequence>MRCSGAKAVSKTIVVQLGQETILRLRAPTSLGLTSATTRGTPGSMRNAAELSITTAPAASATGIHSRARSSSTSTMIRSRPANAAAVGSMQATSPTGVLILRPTERSEAKTRSSSIGNERAARIARTSSPTTPVAPNTPKFTATRPMQTLREAPRPLFLDLRRPLHRKYELKK</sequence>
<feature type="region of interest" description="Disordered" evidence="1">
    <location>
        <begin position="54"/>
        <end position="146"/>
    </location>
</feature>
<name>A0A6J6RY61_9ZZZZ</name>
<organism evidence="2">
    <name type="scientific">freshwater metagenome</name>
    <dbReference type="NCBI Taxonomy" id="449393"/>
    <lineage>
        <taxon>unclassified sequences</taxon>
        <taxon>metagenomes</taxon>
        <taxon>ecological metagenomes</taxon>
    </lineage>
</organism>
<reference evidence="2" key="1">
    <citation type="submission" date="2020-05" db="EMBL/GenBank/DDBJ databases">
        <authorList>
            <person name="Chiriac C."/>
            <person name="Salcher M."/>
            <person name="Ghai R."/>
            <person name="Kavagutti S V."/>
        </authorList>
    </citation>
    <scope>NUCLEOTIDE SEQUENCE</scope>
</reference>
<gene>
    <name evidence="2" type="ORF">UFOPK2683_01070</name>
</gene>
<dbReference type="AlphaFoldDB" id="A0A6J6RY61"/>
<feature type="compositionally biased region" description="Low complexity" evidence="1">
    <location>
        <begin position="69"/>
        <end position="80"/>
    </location>
</feature>
<evidence type="ECO:0000313" key="2">
    <source>
        <dbReference type="EMBL" id="CAB4727514.1"/>
    </source>
</evidence>
<feature type="compositionally biased region" description="Polar residues" evidence="1">
    <location>
        <begin position="126"/>
        <end position="146"/>
    </location>
</feature>